<keyword evidence="1" id="KW-0812">Transmembrane</keyword>
<reference evidence="2 3" key="1">
    <citation type="submission" date="2020-08" db="EMBL/GenBank/DDBJ databases">
        <title>Sequencing the genomes of 1000 actinobacteria strains.</title>
        <authorList>
            <person name="Klenk H.-P."/>
        </authorList>
    </citation>
    <scope>NUCLEOTIDE SEQUENCE [LARGE SCALE GENOMIC DNA]</scope>
    <source>
        <strain evidence="2 3">DSM 45084</strain>
    </source>
</reference>
<feature type="transmembrane region" description="Helical" evidence="1">
    <location>
        <begin position="20"/>
        <end position="41"/>
    </location>
</feature>
<organism evidence="2 3">
    <name type="scientific">Saccharothrix violaceirubra</name>
    <dbReference type="NCBI Taxonomy" id="413306"/>
    <lineage>
        <taxon>Bacteria</taxon>
        <taxon>Bacillati</taxon>
        <taxon>Actinomycetota</taxon>
        <taxon>Actinomycetes</taxon>
        <taxon>Pseudonocardiales</taxon>
        <taxon>Pseudonocardiaceae</taxon>
        <taxon>Saccharothrix</taxon>
    </lineage>
</organism>
<dbReference type="EMBL" id="JACHJS010000001">
    <property type="protein sequence ID" value="MBB4968306.1"/>
    <property type="molecule type" value="Genomic_DNA"/>
</dbReference>
<feature type="transmembrane region" description="Helical" evidence="1">
    <location>
        <begin position="53"/>
        <end position="72"/>
    </location>
</feature>
<name>A0A7W7T8I6_9PSEU</name>
<sequence>MTTVEIRKPETRLARVWRGVGGVVTAGVVLLALAVGAVQVYAGVHDLPGPGLSSVLCHVLAAVVAVVAQVLADRRTGRVVPWCTVVVLVSAALVLWFFWYA</sequence>
<proteinExistence type="predicted"/>
<dbReference type="AlphaFoldDB" id="A0A7W7T8I6"/>
<dbReference type="Proteomes" id="UP000542674">
    <property type="component" value="Unassembled WGS sequence"/>
</dbReference>
<keyword evidence="1" id="KW-0472">Membrane</keyword>
<evidence type="ECO:0000313" key="2">
    <source>
        <dbReference type="EMBL" id="MBB4968306.1"/>
    </source>
</evidence>
<accession>A0A7W7T8I6</accession>
<evidence type="ECO:0000313" key="3">
    <source>
        <dbReference type="Proteomes" id="UP000542674"/>
    </source>
</evidence>
<gene>
    <name evidence="2" type="ORF">F4559_005665</name>
</gene>
<keyword evidence="1" id="KW-1133">Transmembrane helix</keyword>
<feature type="transmembrane region" description="Helical" evidence="1">
    <location>
        <begin position="79"/>
        <end position="99"/>
    </location>
</feature>
<dbReference type="RefSeq" id="WP_184673744.1">
    <property type="nucleotide sequence ID" value="NZ_BAABAI010000028.1"/>
</dbReference>
<protein>
    <submittedName>
        <fullName evidence="2">Uncharacterized protein</fullName>
    </submittedName>
</protein>
<evidence type="ECO:0000256" key="1">
    <source>
        <dbReference type="SAM" id="Phobius"/>
    </source>
</evidence>
<comment type="caution">
    <text evidence="2">The sequence shown here is derived from an EMBL/GenBank/DDBJ whole genome shotgun (WGS) entry which is preliminary data.</text>
</comment>
<keyword evidence="3" id="KW-1185">Reference proteome</keyword>